<protein>
    <submittedName>
        <fullName evidence="1">Uncharacterized protein</fullName>
    </submittedName>
</protein>
<dbReference type="OrthoDB" id="3786665at2"/>
<evidence type="ECO:0000313" key="2">
    <source>
        <dbReference type="Proteomes" id="UP000281708"/>
    </source>
</evidence>
<gene>
    <name evidence="1" type="ORF">D9V37_11600</name>
</gene>
<dbReference type="EMBL" id="RDBE01000007">
    <property type="protein sequence ID" value="RLV49193.1"/>
    <property type="molecule type" value="Genomic_DNA"/>
</dbReference>
<reference evidence="1 2" key="1">
    <citation type="submission" date="2018-10" db="EMBL/GenBank/DDBJ databases">
        <title>Marmoricola sp. 4Q3S-7 whole genome shotgun sequence.</title>
        <authorList>
            <person name="Li F."/>
        </authorList>
    </citation>
    <scope>NUCLEOTIDE SEQUENCE [LARGE SCALE GENOMIC DNA]</scope>
    <source>
        <strain evidence="1 2">4Q3S-7</strain>
    </source>
</reference>
<dbReference type="Proteomes" id="UP000281708">
    <property type="component" value="Unassembled WGS sequence"/>
</dbReference>
<accession>A0A3L8P2W7</accession>
<name>A0A3L8P2W7_9ACTN</name>
<dbReference type="RefSeq" id="WP_121806296.1">
    <property type="nucleotide sequence ID" value="NZ_RDBE01000007.1"/>
</dbReference>
<evidence type="ECO:0000313" key="1">
    <source>
        <dbReference type="EMBL" id="RLV49193.1"/>
    </source>
</evidence>
<organism evidence="1 2">
    <name type="scientific">Nocardioides mangrovicus</name>
    <dbReference type="NCBI Taxonomy" id="2478913"/>
    <lineage>
        <taxon>Bacteria</taxon>
        <taxon>Bacillati</taxon>
        <taxon>Actinomycetota</taxon>
        <taxon>Actinomycetes</taxon>
        <taxon>Propionibacteriales</taxon>
        <taxon>Nocardioidaceae</taxon>
        <taxon>Nocardioides</taxon>
    </lineage>
</organism>
<comment type="caution">
    <text evidence="1">The sequence shown here is derived from an EMBL/GenBank/DDBJ whole genome shotgun (WGS) entry which is preliminary data.</text>
</comment>
<dbReference type="AlphaFoldDB" id="A0A3L8P2W7"/>
<proteinExistence type="predicted"/>
<keyword evidence="2" id="KW-1185">Reference proteome</keyword>
<sequence length="144" mass="15665">MIATTGITERPRDAELDAPVPYACEFDDGRASVRLLNKKRVTQCALSRICGVCGDTLGNPVAFVGPLAELQRAAFHFPAVHEWCGETLVRACGRAGFGVLGQDHPVADWVMVTTGGYDHDRAQAEDPDQRPTFRPNSVVDVKEL</sequence>